<sequence>MWKWLNAPSSIGSGDGSDGVVCGSRIPRIHLLWNQIVTTGTRLEQLRTPEQKKISHVFDAQLLQRFLKPQTSSAEPSAKLVLLHIFYNFTSTVVTIFTQQG</sequence>
<gene>
    <name evidence="1" type="ORF">AVEN_259231_1</name>
</gene>
<reference evidence="1 2" key="1">
    <citation type="journal article" date="2019" name="Sci. Rep.">
        <title>Orb-weaving spider Araneus ventricosus genome elucidates the spidroin gene catalogue.</title>
        <authorList>
            <person name="Kono N."/>
            <person name="Nakamura H."/>
            <person name="Ohtoshi R."/>
            <person name="Moran D.A.P."/>
            <person name="Shinohara A."/>
            <person name="Yoshida Y."/>
            <person name="Fujiwara M."/>
            <person name="Mori M."/>
            <person name="Tomita M."/>
            <person name="Arakawa K."/>
        </authorList>
    </citation>
    <scope>NUCLEOTIDE SEQUENCE [LARGE SCALE GENOMIC DNA]</scope>
</reference>
<comment type="caution">
    <text evidence="1">The sequence shown here is derived from an EMBL/GenBank/DDBJ whole genome shotgun (WGS) entry which is preliminary data.</text>
</comment>
<name>A0A4Y2IGY4_ARAVE</name>
<organism evidence="1 2">
    <name type="scientific">Araneus ventricosus</name>
    <name type="common">Orbweaver spider</name>
    <name type="synonym">Epeira ventricosa</name>
    <dbReference type="NCBI Taxonomy" id="182803"/>
    <lineage>
        <taxon>Eukaryota</taxon>
        <taxon>Metazoa</taxon>
        <taxon>Ecdysozoa</taxon>
        <taxon>Arthropoda</taxon>
        <taxon>Chelicerata</taxon>
        <taxon>Arachnida</taxon>
        <taxon>Araneae</taxon>
        <taxon>Araneomorphae</taxon>
        <taxon>Entelegynae</taxon>
        <taxon>Araneoidea</taxon>
        <taxon>Araneidae</taxon>
        <taxon>Araneus</taxon>
    </lineage>
</organism>
<evidence type="ECO:0000313" key="1">
    <source>
        <dbReference type="EMBL" id="GBM77021.1"/>
    </source>
</evidence>
<dbReference type="AlphaFoldDB" id="A0A4Y2IGY4"/>
<accession>A0A4Y2IGY4</accession>
<protein>
    <submittedName>
        <fullName evidence="1">Uncharacterized protein</fullName>
    </submittedName>
</protein>
<dbReference type="EMBL" id="BGPR01002658">
    <property type="protein sequence ID" value="GBM77021.1"/>
    <property type="molecule type" value="Genomic_DNA"/>
</dbReference>
<keyword evidence="2" id="KW-1185">Reference proteome</keyword>
<proteinExistence type="predicted"/>
<evidence type="ECO:0000313" key="2">
    <source>
        <dbReference type="Proteomes" id="UP000499080"/>
    </source>
</evidence>
<dbReference type="Proteomes" id="UP000499080">
    <property type="component" value="Unassembled WGS sequence"/>
</dbReference>